<comment type="subcellular location">
    <subcellularLocation>
        <location evidence="1">Cell junction</location>
        <location evidence="1">Gap junction</location>
    </subcellularLocation>
    <subcellularLocation>
        <location evidence="2 12">Cell membrane</location>
        <topology evidence="2 12">Multi-pass membrane protein</topology>
    </subcellularLocation>
</comment>
<keyword evidence="14" id="KW-1185">Reference proteome</keyword>
<dbReference type="GO" id="GO:0005921">
    <property type="term" value="C:gap junction"/>
    <property type="evidence" value="ECO:0007669"/>
    <property type="project" value="UniProtKB-SubCell"/>
</dbReference>
<evidence type="ECO:0000256" key="4">
    <source>
        <dbReference type="ARBA" id="ARBA00022475"/>
    </source>
</evidence>
<keyword evidence="8 12" id="KW-1133">Transmembrane helix</keyword>
<proteinExistence type="inferred from homology"/>
<keyword evidence="10 12" id="KW-0472">Membrane</keyword>
<protein>
    <recommendedName>
        <fullName evidence="12">Innexin</fullName>
    </recommendedName>
</protein>
<evidence type="ECO:0000256" key="11">
    <source>
        <dbReference type="ARBA" id="ARBA00023303"/>
    </source>
</evidence>
<dbReference type="InterPro" id="IPR000990">
    <property type="entry name" value="Innexin"/>
</dbReference>
<evidence type="ECO:0000256" key="7">
    <source>
        <dbReference type="ARBA" id="ARBA00022949"/>
    </source>
</evidence>
<evidence type="ECO:0000256" key="1">
    <source>
        <dbReference type="ARBA" id="ARBA00004610"/>
    </source>
</evidence>
<evidence type="ECO:0000256" key="12">
    <source>
        <dbReference type="RuleBase" id="RU010713"/>
    </source>
</evidence>
<evidence type="ECO:0000256" key="3">
    <source>
        <dbReference type="ARBA" id="ARBA00022448"/>
    </source>
</evidence>
<sequence>MLELLGPVRDLLAGQQPQQQQQQQAAANRPYPLRIDNVSFRLHTQLSFALLACCAALVSAKQFFGEPIVCINHSGLETESVNIYCWIYGTFTVKRHLRGITGRQVAAPGVAQASDGDEIYQHKYYQWVCLVLLLQGLAYYVSGALWRAWEAGLMCQLSNELAGSGRISLALGPDNVWTEEVKSRVCAYFAEARLSRAHELYALRFASCELLNFLLTLGQFCLLDKFLEGRFASYGLDALSFLLSQPDASSLRQRYQPSSRVDPMARLFPKLAKCTLYTFGSTGSSQVHDALCVLSLNVVNEKVFVFVWFWMVFLFVVGSFALIYRVIVLTQRWARILLLRASTRGSLPKSLAHRLTVGSSYGEWFVLRRLSMNVSLAVYRRLLLDLAEHYEADHRTHKHIS</sequence>
<dbReference type="GO" id="GO:0005243">
    <property type="term" value="F:gap junction channel activity"/>
    <property type="evidence" value="ECO:0007669"/>
    <property type="project" value="TreeGrafter"/>
</dbReference>
<dbReference type="GO" id="GO:0034220">
    <property type="term" value="P:monoatomic ion transmembrane transport"/>
    <property type="evidence" value="ECO:0007669"/>
    <property type="project" value="UniProtKB-KW"/>
</dbReference>
<gene>
    <name evidence="12" type="primary">inx</name>
    <name evidence="13" type="ORF">TBRA_LOCUS8187</name>
</gene>
<dbReference type="Pfam" id="PF00876">
    <property type="entry name" value="Innexin"/>
    <property type="match status" value="1"/>
</dbReference>
<keyword evidence="5 12" id="KW-0812">Transmembrane</keyword>
<dbReference type="GO" id="GO:0007602">
    <property type="term" value="P:phototransduction"/>
    <property type="evidence" value="ECO:0007669"/>
    <property type="project" value="TreeGrafter"/>
</dbReference>
<dbReference type="PRINTS" id="PR01262">
    <property type="entry name" value="INNEXIN"/>
</dbReference>
<evidence type="ECO:0000313" key="14">
    <source>
        <dbReference type="Proteomes" id="UP000479190"/>
    </source>
</evidence>
<accession>A0A6H5IKR9</accession>
<dbReference type="OrthoDB" id="5867527at2759"/>
<evidence type="ECO:0000256" key="5">
    <source>
        <dbReference type="ARBA" id="ARBA00022692"/>
    </source>
</evidence>
<name>A0A6H5IKR9_9HYME</name>
<dbReference type="PROSITE" id="PS51013">
    <property type="entry name" value="PANNEXIN"/>
    <property type="match status" value="1"/>
</dbReference>
<comment type="function">
    <text evidence="12">Structural component of the gap junctions.</text>
</comment>
<evidence type="ECO:0000256" key="6">
    <source>
        <dbReference type="ARBA" id="ARBA00022868"/>
    </source>
</evidence>
<evidence type="ECO:0000256" key="2">
    <source>
        <dbReference type="ARBA" id="ARBA00004651"/>
    </source>
</evidence>
<comment type="caution">
    <text evidence="12">Lacks conserved residue(s) required for the propagation of feature annotation.</text>
</comment>
<evidence type="ECO:0000256" key="8">
    <source>
        <dbReference type="ARBA" id="ARBA00022989"/>
    </source>
</evidence>
<dbReference type="PANTHER" id="PTHR11893:SF41">
    <property type="entry name" value="INNEXIN INX2"/>
    <property type="match status" value="1"/>
</dbReference>
<feature type="transmembrane region" description="Helical" evidence="12">
    <location>
        <begin position="303"/>
        <end position="327"/>
    </location>
</feature>
<keyword evidence="9 12" id="KW-0406">Ion transport</keyword>
<dbReference type="Proteomes" id="UP000479190">
    <property type="component" value="Unassembled WGS sequence"/>
</dbReference>
<evidence type="ECO:0000256" key="9">
    <source>
        <dbReference type="ARBA" id="ARBA00023065"/>
    </source>
</evidence>
<organism evidence="13 14">
    <name type="scientific">Trichogramma brassicae</name>
    <dbReference type="NCBI Taxonomy" id="86971"/>
    <lineage>
        <taxon>Eukaryota</taxon>
        <taxon>Metazoa</taxon>
        <taxon>Ecdysozoa</taxon>
        <taxon>Arthropoda</taxon>
        <taxon>Hexapoda</taxon>
        <taxon>Insecta</taxon>
        <taxon>Pterygota</taxon>
        <taxon>Neoptera</taxon>
        <taxon>Endopterygota</taxon>
        <taxon>Hymenoptera</taxon>
        <taxon>Apocrita</taxon>
        <taxon>Proctotrupomorpha</taxon>
        <taxon>Chalcidoidea</taxon>
        <taxon>Trichogrammatidae</taxon>
        <taxon>Trichogramma</taxon>
    </lineage>
</organism>
<keyword evidence="6" id="KW-0303">Gap junction</keyword>
<comment type="similarity">
    <text evidence="12">Belongs to the pannexin family.</text>
</comment>
<dbReference type="EMBL" id="CADCXV010000815">
    <property type="protein sequence ID" value="CAB0036315.1"/>
    <property type="molecule type" value="Genomic_DNA"/>
</dbReference>
<reference evidence="13 14" key="1">
    <citation type="submission" date="2020-02" db="EMBL/GenBank/DDBJ databases">
        <authorList>
            <person name="Ferguson B K."/>
        </authorList>
    </citation>
    <scope>NUCLEOTIDE SEQUENCE [LARGE SCALE GENOMIC DNA]</scope>
</reference>
<keyword evidence="11 12" id="KW-0407">Ion channel</keyword>
<evidence type="ECO:0000256" key="10">
    <source>
        <dbReference type="ARBA" id="ARBA00023136"/>
    </source>
</evidence>
<evidence type="ECO:0000313" key="13">
    <source>
        <dbReference type="EMBL" id="CAB0036315.1"/>
    </source>
</evidence>
<dbReference type="AlphaFoldDB" id="A0A6H5IKR9"/>
<dbReference type="PANTHER" id="PTHR11893">
    <property type="entry name" value="INNEXIN"/>
    <property type="match status" value="1"/>
</dbReference>
<keyword evidence="4" id="KW-1003">Cell membrane</keyword>
<keyword evidence="3 12" id="KW-0813">Transport</keyword>
<dbReference type="GO" id="GO:0005886">
    <property type="term" value="C:plasma membrane"/>
    <property type="evidence" value="ECO:0007669"/>
    <property type="project" value="UniProtKB-SubCell"/>
</dbReference>
<keyword evidence="7" id="KW-0965">Cell junction</keyword>